<gene>
    <name evidence="1" type="ORF">ARMOST_16897</name>
</gene>
<protein>
    <submittedName>
        <fullName evidence="1">Uncharacterized protein</fullName>
    </submittedName>
</protein>
<reference evidence="2" key="1">
    <citation type="journal article" date="2017" name="Nat. Ecol. Evol.">
        <title>Genome expansion and lineage-specific genetic innovations in the forest pathogenic fungi Armillaria.</title>
        <authorList>
            <person name="Sipos G."/>
            <person name="Prasanna A.N."/>
            <person name="Walter M.C."/>
            <person name="O'Connor E."/>
            <person name="Balint B."/>
            <person name="Krizsan K."/>
            <person name="Kiss B."/>
            <person name="Hess J."/>
            <person name="Varga T."/>
            <person name="Slot J."/>
            <person name="Riley R."/>
            <person name="Boka B."/>
            <person name="Rigling D."/>
            <person name="Barry K."/>
            <person name="Lee J."/>
            <person name="Mihaltcheva S."/>
            <person name="LaButti K."/>
            <person name="Lipzen A."/>
            <person name="Waldron R."/>
            <person name="Moloney N.M."/>
            <person name="Sperisen C."/>
            <person name="Kredics L."/>
            <person name="Vagvoelgyi C."/>
            <person name="Patrignani A."/>
            <person name="Fitzpatrick D."/>
            <person name="Nagy I."/>
            <person name="Doyle S."/>
            <person name="Anderson J.B."/>
            <person name="Grigoriev I.V."/>
            <person name="Gueldener U."/>
            <person name="Muensterkoetter M."/>
            <person name="Nagy L.G."/>
        </authorList>
    </citation>
    <scope>NUCLEOTIDE SEQUENCE [LARGE SCALE GENOMIC DNA]</scope>
    <source>
        <strain evidence="2">C18/9</strain>
    </source>
</reference>
<name>A0A284RXH9_ARMOS</name>
<proteinExistence type="predicted"/>
<evidence type="ECO:0000313" key="1">
    <source>
        <dbReference type="EMBL" id="SJL13453.1"/>
    </source>
</evidence>
<dbReference type="OrthoDB" id="4456959at2759"/>
<dbReference type="Proteomes" id="UP000219338">
    <property type="component" value="Unassembled WGS sequence"/>
</dbReference>
<dbReference type="AlphaFoldDB" id="A0A284RXH9"/>
<evidence type="ECO:0000313" key="2">
    <source>
        <dbReference type="Proteomes" id="UP000219338"/>
    </source>
</evidence>
<organism evidence="1 2">
    <name type="scientific">Armillaria ostoyae</name>
    <name type="common">Armillaria root rot fungus</name>
    <dbReference type="NCBI Taxonomy" id="47428"/>
    <lineage>
        <taxon>Eukaryota</taxon>
        <taxon>Fungi</taxon>
        <taxon>Dikarya</taxon>
        <taxon>Basidiomycota</taxon>
        <taxon>Agaricomycotina</taxon>
        <taxon>Agaricomycetes</taxon>
        <taxon>Agaricomycetidae</taxon>
        <taxon>Agaricales</taxon>
        <taxon>Marasmiineae</taxon>
        <taxon>Physalacriaceae</taxon>
        <taxon>Armillaria</taxon>
    </lineage>
</organism>
<dbReference type="STRING" id="47428.A0A284RXH9"/>
<sequence>MLPAFRIFNPLGDYAADYRKSSGFAPSNISPWLTGCSTQSINQKFFLSSRKIGNIKLGVEQMGRLFQIRWDPDRDALMARCISINPRLYCCYITIFKFSFTGPLSRLRATASVSPFLAISTNATRSCSHIEELQIRRNGGYFPSVSGLLSFNAGIVLISIWSARHSGLAIDVDKEMGDVHKCMRVLANLEMRYQNADVLWDILYELASASDLRFRFLATKSPPSPPNLQILRLDAVRRASAAVLHYR</sequence>
<accession>A0A284RXH9</accession>
<keyword evidence="2" id="KW-1185">Reference proteome</keyword>
<dbReference type="EMBL" id="FUEG01000020">
    <property type="protein sequence ID" value="SJL13453.1"/>
    <property type="molecule type" value="Genomic_DNA"/>
</dbReference>